<protein>
    <recommendedName>
        <fullName evidence="9">Carboxypeptidase</fullName>
        <ecNumber evidence="9">3.4.16.-</ecNumber>
    </recommendedName>
</protein>
<dbReference type="InterPro" id="IPR001563">
    <property type="entry name" value="Peptidase_S10"/>
</dbReference>
<dbReference type="PROSITE" id="PS00131">
    <property type="entry name" value="CARBOXYPEPT_SER_SER"/>
    <property type="match status" value="1"/>
</dbReference>
<feature type="chain" id="PRO_5044852802" description="Carboxypeptidase" evidence="10">
    <location>
        <begin position="41"/>
        <end position="483"/>
    </location>
</feature>
<evidence type="ECO:0000313" key="11">
    <source>
        <dbReference type="EMBL" id="KAL3693941.1"/>
    </source>
</evidence>
<evidence type="ECO:0000256" key="5">
    <source>
        <dbReference type="ARBA" id="ARBA00022729"/>
    </source>
</evidence>
<dbReference type="GO" id="GO:0004185">
    <property type="term" value="F:serine-type carboxypeptidase activity"/>
    <property type="evidence" value="ECO:0007669"/>
    <property type="project" value="UniProtKB-UniRule"/>
</dbReference>
<dbReference type="EC" id="3.4.16.-" evidence="9"/>
<dbReference type="GO" id="GO:0006508">
    <property type="term" value="P:proteolysis"/>
    <property type="evidence" value="ECO:0007669"/>
    <property type="project" value="UniProtKB-KW"/>
</dbReference>
<keyword evidence="7" id="KW-1015">Disulfide bond</keyword>
<dbReference type="FunFam" id="3.40.50.11320:FF:000002">
    <property type="entry name" value="Carboxypeptidase"/>
    <property type="match status" value="1"/>
</dbReference>
<evidence type="ECO:0000313" key="12">
    <source>
        <dbReference type="Proteomes" id="UP001633002"/>
    </source>
</evidence>
<evidence type="ECO:0000256" key="3">
    <source>
        <dbReference type="ARBA" id="ARBA00022525"/>
    </source>
</evidence>
<proteinExistence type="inferred from homology"/>
<comment type="subcellular location">
    <subcellularLocation>
        <location evidence="1">Secreted</location>
    </subcellularLocation>
</comment>
<evidence type="ECO:0000256" key="7">
    <source>
        <dbReference type="ARBA" id="ARBA00023157"/>
    </source>
</evidence>
<dbReference type="Gene3D" id="3.40.50.11320">
    <property type="match status" value="1"/>
</dbReference>
<comment type="caution">
    <text evidence="11">The sequence shown here is derived from an EMBL/GenBank/DDBJ whole genome shotgun (WGS) entry which is preliminary data.</text>
</comment>
<evidence type="ECO:0000256" key="8">
    <source>
        <dbReference type="ARBA" id="ARBA00023180"/>
    </source>
</evidence>
<sequence>MASSIHLSLRGCIRLKEPWVASWFLLLVVVAWALVTGCSGAPQEDLITKLPGQPDVEFKQYGGYVTVDPDKGRALFYYFVEAEHDPQEKPLILWLNGGPGCSSIAGGAFTELGPFFPNAYADGLVRNSHSWNKVANLLFLESPAGVGWSYSNTSDDYLSATDESTARDNLMFLLNWFEKFPEYKSRKFYLTGESYAGHYIPQLAALVVEYNKNHTKDFSFNLHGLAIGNPLLRLNVDAAAVYTFLWSHGLISDKTYKGIKRTCDFMSYELTGEISDTCDEYIYATYGEEGPFINGYDVFLDVCLPTLAEQELRLKKKIARRSLGVDVCIVTEMEIYMNRPDVQEALHANSTNLNHSYRQCSSNDVLHYSLSNYSIDILPVLEGLLQHGLRVLLYSGDADQVVPFIGTRKNFDELSNLLDLQTVVNYTAWYHGRQVAGWTIANGNLTFATVRAAAHMVPYSQPARALTLFTSFVTGKPLTSYSS</sequence>
<gene>
    <name evidence="11" type="ORF">R1sor_007592</name>
</gene>
<keyword evidence="12" id="KW-1185">Reference proteome</keyword>
<keyword evidence="4 9" id="KW-0121">Carboxypeptidase</keyword>
<evidence type="ECO:0000256" key="10">
    <source>
        <dbReference type="SAM" id="SignalP"/>
    </source>
</evidence>
<dbReference type="Proteomes" id="UP001633002">
    <property type="component" value="Unassembled WGS sequence"/>
</dbReference>
<dbReference type="EMBL" id="JBJQOH010000003">
    <property type="protein sequence ID" value="KAL3693941.1"/>
    <property type="molecule type" value="Genomic_DNA"/>
</dbReference>
<dbReference type="PRINTS" id="PR00724">
    <property type="entry name" value="CRBOXYPTASEC"/>
</dbReference>
<organism evidence="11 12">
    <name type="scientific">Riccia sorocarpa</name>
    <dbReference type="NCBI Taxonomy" id="122646"/>
    <lineage>
        <taxon>Eukaryota</taxon>
        <taxon>Viridiplantae</taxon>
        <taxon>Streptophyta</taxon>
        <taxon>Embryophyta</taxon>
        <taxon>Marchantiophyta</taxon>
        <taxon>Marchantiopsida</taxon>
        <taxon>Marchantiidae</taxon>
        <taxon>Marchantiales</taxon>
        <taxon>Ricciaceae</taxon>
        <taxon>Riccia</taxon>
    </lineage>
</organism>
<comment type="similarity">
    <text evidence="2 9">Belongs to the peptidase S10 family.</text>
</comment>
<reference evidence="11 12" key="1">
    <citation type="submission" date="2024-09" db="EMBL/GenBank/DDBJ databases">
        <title>Chromosome-scale assembly of Riccia sorocarpa.</title>
        <authorList>
            <person name="Paukszto L."/>
        </authorList>
    </citation>
    <scope>NUCLEOTIDE SEQUENCE [LARGE SCALE GENOMIC DNA]</scope>
    <source>
        <strain evidence="11">LP-2024</strain>
        <tissue evidence="11">Aerial parts of the thallus</tissue>
    </source>
</reference>
<dbReference type="InterPro" id="IPR018202">
    <property type="entry name" value="Ser_caboxypep_ser_AS"/>
</dbReference>
<evidence type="ECO:0000256" key="1">
    <source>
        <dbReference type="ARBA" id="ARBA00004613"/>
    </source>
</evidence>
<dbReference type="Gene3D" id="3.40.50.1820">
    <property type="entry name" value="alpha/beta hydrolase"/>
    <property type="match status" value="1"/>
</dbReference>
<evidence type="ECO:0000256" key="4">
    <source>
        <dbReference type="ARBA" id="ARBA00022645"/>
    </source>
</evidence>
<accession>A0ABD3HV23</accession>
<evidence type="ECO:0000256" key="9">
    <source>
        <dbReference type="RuleBase" id="RU361156"/>
    </source>
</evidence>
<dbReference type="SUPFAM" id="SSF53474">
    <property type="entry name" value="alpha/beta-Hydrolases"/>
    <property type="match status" value="1"/>
</dbReference>
<dbReference type="InterPro" id="IPR029058">
    <property type="entry name" value="AB_hydrolase_fold"/>
</dbReference>
<evidence type="ECO:0000256" key="2">
    <source>
        <dbReference type="ARBA" id="ARBA00009431"/>
    </source>
</evidence>
<dbReference type="FunFam" id="3.40.50.1820:FF:000030">
    <property type="entry name" value="Carboxypeptidase"/>
    <property type="match status" value="1"/>
</dbReference>
<keyword evidence="8" id="KW-0325">Glycoprotein</keyword>
<keyword evidence="6 9" id="KW-0378">Hydrolase</keyword>
<dbReference type="Pfam" id="PF00450">
    <property type="entry name" value="Peptidase_S10"/>
    <property type="match status" value="1"/>
</dbReference>
<dbReference type="Gene3D" id="6.10.250.940">
    <property type="match status" value="1"/>
</dbReference>
<dbReference type="PANTHER" id="PTHR11802:SF20">
    <property type="entry name" value="SERINE CARBOXYPEPTIDASE-LIKE 41-RELATED"/>
    <property type="match status" value="1"/>
</dbReference>
<evidence type="ECO:0000256" key="6">
    <source>
        <dbReference type="ARBA" id="ARBA00022801"/>
    </source>
</evidence>
<name>A0ABD3HV23_9MARC</name>
<dbReference type="AlphaFoldDB" id="A0ABD3HV23"/>
<dbReference type="GO" id="GO:0005576">
    <property type="term" value="C:extracellular region"/>
    <property type="evidence" value="ECO:0007669"/>
    <property type="project" value="UniProtKB-SubCell"/>
</dbReference>
<feature type="signal peptide" evidence="10">
    <location>
        <begin position="1"/>
        <end position="40"/>
    </location>
</feature>
<dbReference type="PANTHER" id="PTHR11802">
    <property type="entry name" value="SERINE PROTEASE FAMILY S10 SERINE CARBOXYPEPTIDASE"/>
    <property type="match status" value="1"/>
</dbReference>
<keyword evidence="9" id="KW-0645">Protease</keyword>
<keyword evidence="5 10" id="KW-0732">Signal</keyword>
<keyword evidence="3" id="KW-0964">Secreted</keyword>